<sequence length="452" mass="47390">MSSVQLAGVADALAAVAEGTAMVVAGEVTQVLGIASACDLHRVDENVIVAGAERWVPGGADGTPDIGEFVAAELGLALGVSPASAMCRIADVLNVRHRHPGLWGAVLAGRVRFFEAARVAQACVDAGIDQTACGVVDRHCVVALALQPWSRVRGRIEGWILLADPAAAAEREAKAALARRVEVGAVKAGHCDLWGRLDAADGIALDHALTSIAKTLPTDHDLDVRRAAAVGVLARQALGQAELPRAAEVIVHLDATPTADGADLADAAQVQGWGAVLTDRLGHVLAGCQVTVRPLLDARSMAPTDAYELPASMRRVLEGRWPADAFPHGSRASASCQADHTAAFDHDAPAGHGQTHPDLMAPLSPFAHRVKTHGGWGCAQPEPGLLVWTTPHGWQVVTTPAGTIVIQRPEPREHAWWHREPPDWLDDPPEEVDGPDPGPAQPPLALAYAFTA</sequence>
<evidence type="ECO:0000313" key="3">
    <source>
        <dbReference type="Proteomes" id="UP000292373"/>
    </source>
</evidence>
<dbReference type="AlphaFoldDB" id="A0A4Q9KDR9"/>
<feature type="region of interest" description="Disordered" evidence="1">
    <location>
        <begin position="418"/>
        <end position="442"/>
    </location>
</feature>
<keyword evidence="3" id="KW-1185">Reference proteome</keyword>
<evidence type="ECO:0000256" key="1">
    <source>
        <dbReference type="SAM" id="MobiDB-lite"/>
    </source>
</evidence>
<dbReference type="EMBL" id="SDMQ01000010">
    <property type="protein sequence ID" value="TBT83739.1"/>
    <property type="molecule type" value="Genomic_DNA"/>
</dbReference>
<feature type="compositionally biased region" description="Acidic residues" evidence="1">
    <location>
        <begin position="423"/>
        <end position="434"/>
    </location>
</feature>
<dbReference type="Proteomes" id="UP000292373">
    <property type="component" value="Unassembled WGS sequence"/>
</dbReference>
<protein>
    <submittedName>
        <fullName evidence="2">DUF222 domain-containing protein</fullName>
    </submittedName>
</protein>
<dbReference type="OrthoDB" id="3790359at2"/>
<name>A0A4Q9KDR9_9ACTN</name>
<gene>
    <name evidence="2" type="ORF">ET989_10480</name>
</gene>
<organism evidence="2 3">
    <name type="scientific">Propioniciclava sinopodophylli</name>
    <dbReference type="NCBI Taxonomy" id="1837344"/>
    <lineage>
        <taxon>Bacteria</taxon>
        <taxon>Bacillati</taxon>
        <taxon>Actinomycetota</taxon>
        <taxon>Actinomycetes</taxon>
        <taxon>Propionibacteriales</taxon>
        <taxon>Propionibacteriaceae</taxon>
        <taxon>Propioniciclava</taxon>
    </lineage>
</organism>
<comment type="caution">
    <text evidence="2">The sequence shown here is derived from an EMBL/GenBank/DDBJ whole genome shotgun (WGS) entry which is preliminary data.</text>
</comment>
<accession>A0A4Q9KDR9</accession>
<dbReference type="RefSeq" id="WP_131168692.1">
    <property type="nucleotide sequence ID" value="NZ_SDMQ01000010.1"/>
</dbReference>
<reference evidence="2 3" key="1">
    <citation type="submission" date="2019-01" db="EMBL/GenBank/DDBJ databases">
        <title>Lactibacter flavus gen. nov., sp. nov., a novel bacterium of the family Propionibacteriaceae isolated from raw milk and dairy products.</title>
        <authorList>
            <person name="Huptas C."/>
            <person name="Wenning M."/>
            <person name="Breitenwieser F."/>
            <person name="Doll E."/>
            <person name="Von Neubeck M."/>
            <person name="Busse H.-J."/>
            <person name="Scherer S."/>
        </authorList>
    </citation>
    <scope>NUCLEOTIDE SEQUENCE [LARGE SCALE GENOMIC DNA]</scope>
    <source>
        <strain evidence="2 3">KCTC 33808</strain>
    </source>
</reference>
<evidence type="ECO:0000313" key="2">
    <source>
        <dbReference type="EMBL" id="TBT83739.1"/>
    </source>
</evidence>
<proteinExistence type="predicted"/>